<comment type="similarity">
    <text evidence="1">Belongs to the short-chain dehydrogenases/reductases (SDR) family.</text>
</comment>
<dbReference type="InterPro" id="IPR002347">
    <property type="entry name" value="SDR_fam"/>
</dbReference>
<organism evidence="3 4">
    <name type="scientific">Streptomyces camponoticapitis</name>
    <dbReference type="NCBI Taxonomy" id="1616125"/>
    <lineage>
        <taxon>Bacteria</taxon>
        <taxon>Bacillati</taxon>
        <taxon>Actinomycetota</taxon>
        <taxon>Actinomycetes</taxon>
        <taxon>Kitasatosporales</taxon>
        <taxon>Streptomycetaceae</taxon>
        <taxon>Streptomyces</taxon>
    </lineage>
</organism>
<dbReference type="SMART" id="SM00822">
    <property type="entry name" value="PKS_KR"/>
    <property type="match status" value="1"/>
</dbReference>
<dbReference type="NCBIfam" id="NF009466">
    <property type="entry name" value="PRK12826.1-2"/>
    <property type="match status" value="1"/>
</dbReference>
<accession>A0ABQ2E382</accession>
<dbReference type="SUPFAM" id="SSF51735">
    <property type="entry name" value="NAD(P)-binding Rossmann-fold domains"/>
    <property type="match status" value="1"/>
</dbReference>
<dbReference type="InterPro" id="IPR057326">
    <property type="entry name" value="KR_dom"/>
</dbReference>
<proteinExistence type="inferred from homology"/>
<dbReference type="PANTHER" id="PTHR42879:SF2">
    <property type="entry name" value="3-OXOACYL-[ACYL-CARRIER-PROTEIN] REDUCTASE FABG"/>
    <property type="match status" value="1"/>
</dbReference>
<comment type="caution">
    <text evidence="3">The sequence shown here is derived from an EMBL/GenBank/DDBJ whole genome shotgun (WGS) entry which is preliminary data.</text>
</comment>
<dbReference type="EMBL" id="BMMV01000006">
    <property type="protein sequence ID" value="GGJ90410.1"/>
    <property type="molecule type" value="Genomic_DNA"/>
</dbReference>
<dbReference type="InterPro" id="IPR036291">
    <property type="entry name" value="NAD(P)-bd_dom_sf"/>
</dbReference>
<evidence type="ECO:0000313" key="4">
    <source>
        <dbReference type="Proteomes" id="UP000660265"/>
    </source>
</evidence>
<sequence length="246" mass="26401">MTGRRIALVSGGSRGIGRAVVTRLAQDGFDVAFCYRSRSDEAKETEREAVDHGSRVFAQQVDVTDADESRAFLAATEDELGPVDAVVTAAGITRDKPLATMEDAQWNDVLTTNLDGNYHICRPAIERMVNRRAGNLVTLSSIAGVHGSVGQTNYSAAKAGIIGFTMAMAKEYGRFGIRANTVAPGFIETEMTAEVSDRARKKYLGQIPLSRFGTSDEVADLVSFLLSKRASYITGQVLGIDGGLVM</sequence>
<dbReference type="RefSeq" id="WP_189107232.1">
    <property type="nucleotide sequence ID" value="NZ_BMMV01000006.1"/>
</dbReference>
<dbReference type="InterPro" id="IPR020904">
    <property type="entry name" value="Sc_DH/Rdtase_CS"/>
</dbReference>
<dbReference type="PROSITE" id="PS00061">
    <property type="entry name" value="ADH_SHORT"/>
    <property type="match status" value="1"/>
</dbReference>
<keyword evidence="4" id="KW-1185">Reference proteome</keyword>
<gene>
    <name evidence="3" type="primary">fabG</name>
    <name evidence="3" type="ORF">GCM10011583_22280</name>
</gene>
<protein>
    <submittedName>
        <fullName evidence="3">3-oxoacyl-[acyl-carrier-protein] reductase</fullName>
    </submittedName>
</protein>
<feature type="domain" description="Ketoreductase" evidence="2">
    <location>
        <begin position="5"/>
        <end position="190"/>
    </location>
</feature>
<dbReference type="Pfam" id="PF13561">
    <property type="entry name" value="adh_short_C2"/>
    <property type="match status" value="1"/>
</dbReference>
<dbReference type="PRINTS" id="PR00081">
    <property type="entry name" value="GDHRDH"/>
</dbReference>
<dbReference type="Gene3D" id="3.40.50.720">
    <property type="entry name" value="NAD(P)-binding Rossmann-like Domain"/>
    <property type="match status" value="1"/>
</dbReference>
<name>A0ABQ2E382_9ACTN</name>
<dbReference type="PANTHER" id="PTHR42879">
    <property type="entry name" value="3-OXOACYL-(ACYL-CARRIER-PROTEIN) REDUCTASE"/>
    <property type="match status" value="1"/>
</dbReference>
<reference evidence="4" key="1">
    <citation type="journal article" date="2019" name="Int. J. Syst. Evol. Microbiol.">
        <title>The Global Catalogue of Microorganisms (GCM) 10K type strain sequencing project: providing services to taxonomists for standard genome sequencing and annotation.</title>
        <authorList>
            <consortium name="The Broad Institute Genomics Platform"/>
            <consortium name="The Broad Institute Genome Sequencing Center for Infectious Disease"/>
            <person name="Wu L."/>
            <person name="Ma J."/>
        </authorList>
    </citation>
    <scope>NUCLEOTIDE SEQUENCE [LARGE SCALE GENOMIC DNA]</scope>
    <source>
        <strain evidence="4">CGMCC 4.7275</strain>
    </source>
</reference>
<evidence type="ECO:0000259" key="2">
    <source>
        <dbReference type="SMART" id="SM00822"/>
    </source>
</evidence>
<dbReference type="InterPro" id="IPR050259">
    <property type="entry name" value="SDR"/>
</dbReference>
<evidence type="ECO:0000256" key="1">
    <source>
        <dbReference type="ARBA" id="ARBA00006484"/>
    </source>
</evidence>
<dbReference type="PRINTS" id="PR00080">
    <property type="entry name" value="SDRFAMILY"/>
</dbReference>
<evidence type="ECO:0000313" key="3">
    <source>
        <dbReference type="EMBL" id="GGJ90410.1"/>
    </source>
</evidence>
<dbReference type="Proteomes" id="UP000660265">
    <property type="component" value="Unassembled WGS sequence"/>
</dbReference>